<keyword evidence="3" id="KW-1185">Reference proteome</keyword>
<accession>A0ABS8VSP6</accession>
<dbReference type="EMBL" id="JAJSOJ010000007">
    <property type="protein sequence ID" value="MCE0742771.1"/>
    <property type="molecule type" value="Genomic_DNA"/>
</dbReference>
<feature type="compositionally biased region" description="Basic and acidic residues" evidence="1">
    <location>
        <begin position="83"/>
        <end position="97"/>
    </location>
</feature>
<feature type="region of interest" description="Disordered" evidence="1">
    <location>
        <begin position="46"/>
        <end position="97"/>
    </location>
</feature>
<sequence length="497" mass="54934">MMRRALMSDYVVRSCILAMSGWALSEIGNGADIVSHAHAAAIVRSGAGGKQSTRPMIDDADSPSSLQTSEEVEQPSSPDEENKEVREQHEDHKEQRNHARSFTDMFIQGYFSGYFRTLYYSSRNAFYAAGVNQDTVSYGGKIGYNTLPWHGFSAGVSAFFQRGIAHSRNPAKVNSYLAPDLTTIGEAYLQYEGYGLKVVGGNQALDVPFASSYDWRMAPQLYQGISARYGDADNFIHVFKMFRYKSYTYNSFKNHTNYNSDFDAYSSIGNAPSGGFWGAGVGHRWEINPVAISAQGWYQTYQDYAKFGYVEGQVIRSQGEFKPFLALQGFRQVGDGRRLLGHVNVLGGGAQIGLKRRSLTISLGFDRMDPHAGSFRNGVLVTPYAHNVASGPLFAQPLLTSAQDLGGGNAYALNITGAPAKHWFVAGRYSYMDLREQRSTPKIDQSEYLFLAAYSFGGALKGLSLSELAALQVSPARDKKYFENRLTLQYEFGGPEN</sequence>
<dbReference type="RefSeq" id="WP_232876296.1">
    <property type="nucleotide sequence ID" value="NZ_JAJSOJ010000007.1"/>
</dbReference>
<evidence type="ECO:0000313" key="3">
    <source>
        <dbReference type="Proteomes" id="UP001521074"/>
    </source>
</evidence>
<dbReference type="Proteomes" id="UP001521074">
    <property type="component" value="Unassembled WGS sequence"/>
</dbReference>
<comment type="caution">
    <text evidence="2">The sequence shown here is derived from an EMBL/GenBank/DDBJ whole genome shotgun (WGS) entry which is preliminary data.</text>
</comment>
<evidence type="ECO:0008006" key="4">
    <source>
        <dbReference type="Google" id="ProtNLM"/>
    </source>
</evidence>
<evidence type="ECO:0000313" key="2">
    <source>
        <dbReference type="EMBL" id="MCE0742771.1"/>
    </source>
</evidence>
<gene>
    <name evidence="2" type="ORF">LWC05_02510</name>
</gene>
<dbReference type="InterPro" id="IPR023614">
    <property type="entry name" value="Porin_dom_sf"/>
</dbReference>
<organism evidence="2 3">
    <name type="scientific">Acetobacter sicerae</name>
    <dbReference type="NCBI Taxonomy" id="85325"/>
    <lineage>
        <taxon>Bacteria</taxon>
        <taxon>Pseudomonadati</taxon>
        <taxon>Pseudomonadota</taxon>
        <taxon>Alphaproteobacteria</taxon>
        <taxon>Acetobacterales</taxon>
        <taxon>Acetobacteraceae</taxon>
        <taxon>Acetobacter</taxon>
    </lineage>
</organism>
<reference evidence="2 3" key="1">
    <citation type="submission" date="2021-12" db="EMBL/GenBank/DDBJ databases">
        <title>Genome sequence of Acetobacter sicerae DmPark20a_162.</title>
        <authorList>
            <person name="Chaston J.M."/>
        </authorList>
    </citation>
    <scope>NUCLEOTIDE SEQUENCE [LARGE SCALE GENOMIC DNA]</scope>
    <source>
        <strain evidence="2 3">DmPark20a_162</strain>
    </source>
</reference>
<evidence type="ECO:0000256" key="1">
    <source>
        <dbReference type="SAM" id="MobiDB-lite"/>
    </source>
</evidence>
<protein>
    <recommendedName>
        <fullName evidence="4">Outer membrane porin, OprD family</fullName>
    </recommendedName>
</protein>
<name>A0ABS8VSP6_9PROT</name>
<dbReference type="Gene3D" id="2.40.160.10">
    <property type="entry name" value="Porin"/>
    <property type="match status" value="1"/>
</dbReference>
<feature type="compositionally biased region" description="Acidic residues" evidence="1">
    <location>
        <begin position="70"/>
        <end position="82"/>
    </location>
</feature>
<proteinExistence type="predicted"/>